<comment type="subcellular location">
    <subcellularLocation>
        <location evidence="2">Chromosome</location>
        <location evidence="2">Telomere</location>
    </subcellularLocation>
    <subcellularLocation>
        <location evidence="1">Nucleus</location>
    </subcellularLocation>
</comment>
<dbReference type="GeneID" id="83203137"/>
<name>A0A9W9NSU8_9EURO</name>
<feature type="compositionally biased region" description="Polar residues" evidence="7">
    <location>
        <begin position="1323"/>
        <end position="1343"/>
    </location>
</feature>
<keyword evidence="10" id="KW-1185">Reference proteome</keyword>
<reference evidence="9" key="1">
    <citation type="submission" date="2022-11" db="EMBL/GenBank/DDBJ databases">
        <authorList>
            <person name="Petersen C."/>
        </authorList>
    </citation>
    <scope>NUCLEOTIDE SEQUENCE</scope>
    <source>
        <strain evidence="9">IBT 19713</strain>
    </source>
</reference>
<evidence type="ECO:0000313" key="10">
    <source>
        <dbReference type="Proteomes" id="UP001150941"/>
    </source>
</evidence>
<feature type="region of interest" description="Disordered" evidence="7">
    <location>
        <begin position="1105"/>
        <end position="1533"/>
    </location>
</feature>
<evidence type="ECO:0000256" key="7">
    <source>
        <dbReference type="SAM" id="MobiDB-lite"/>
    </source>
</evidence>
<comment type="caution">
    <text evidence="9">The sequence shown here is derived from an EMBL/GenBank/DDBJ whole genome shotgun (WGS) entry which is preliminary data.</text>
</comment>
<keyword evidence="5" id="KW-0539">Nucleus</keyword>
<dbReference type="Proteomes" id="UP001150941">
    <property type="component" value="Unassembled WGS sequence"/>
</dbReference>
<evidence type="ECO:0000259" key="8">
    <source>
        <dbReference type="Pfam" id="PF12231"/>
    </source>
</evidence>
<evidence type="ECO:0000256" key="6">
    <source>
        <dbReference type="ARBA" id="ARBA00023306"/>
    </source>
</evidence>
<protein>
    <recommendedName>
        <fullName evidence="8">Telomere-associated protein Rif1 N-terminal domain-containing protein</fullName>
    </recommendedName>
</protein>
<evidence type="ECO:0000256" key="3">
    <source>
        <dbReference type="ARBA" id="ARBA00022454"/>
    </source>
</evidence>
<evidence type="ECO:0000256" key="4">
    <source>
        <dbReference type="ARBA" id="ARBA00022895"/>
    </source>
</evidence>
<feature type="compositionally biased region" description="Basic residues" evidence="7">
    <location>
        <begin position="1158"/>
        <end position="1177"/>
    </location>
</feature>
<dbReference type="EMBL" id="JAPQKS010000005">
    <property type="protein sequence ID" value="KAJ5225313.1"/>
    <property type="molecule type" value="Genomic_DNA"/>
</dbReference>
<sequence>MVEMLGPIPARPPTPPRPVEVRSESPSPPWLHTSINPNATPSKDGKAKDSPFKSILKESNSPIPVWSPNTNDFTPDSLAMLLESVSQQLASGSVTSRLDAYMQFFGALRTYDGLPAVNDIKGKLSLITDYIQRDVAQELVNASPLETNLVTQALKLSAAFVWHTDIASNLSDDFKIFLLDHAIASLEQAKAPKSVLTHYMSILSTQNFGPRVLTNARITKLLTVLKDLSNRVPGKAIISSRLSIYQRLLAQSEAHFILSSSLWVEHLVTGVLNHVKETRTRAIYLGFQVSAIAGPNQAISKTVRDMFDRPLDNGQKMVTEIRERLSRMVTQPDAGVHVPQAWSVIVLLLRSKKWNWDQWEHFKEWVLILQKCFNCSEPAIKSQAILGWNRFVFAIGPNESTSPSLLRMLGKPVISQFERKKSDKSATPTPLALGSYHNLLYYAFRPSAPREFLNTAWDEFIANPSFSIFSSQPALSDNTSRVLASMLWSAQAKLWSANRIYEAKKVEPEELPSFDPQWVRSRIPNILAVYESLFRASVWDDDEIHKSGIALSWVSLSKALCIASSKEITPSTETMQVVASLLGLLCRLWIIGPLSLNAPSEGAIPFTERLLLKTSPGTFQTSNTPIHRNSTSGTDLNSPILHLLEAVRTTSLISAPTLSYTQLVEGIIGASSKGRSSRGSRLELLQQFSNLGKSQTTVSVHGTLDAVLWKASARAAADALQSIPIESARERDGSVSSDYDNVTKILQAGLGFPDVHQDWSHLLGSFGRVVRTEKGDQALPGLMIEPLSKELSTLDVQETYMPLASLLSHSLSISSWPETGSTHAASSSEQHSSPSIPVNLLDAVGRTLHSSYDHFSVSETLGLAGFIESLTSFLGSGSLPFRITVLEILQTSLRPWVQDEKRKFDVQLGVDSRILTACRAITSAVLNILQTGCSDIPSAKRFETAICAGLDSPHASRCSKFVDFWQSTALDVDECGQDSALWRSLQAAKSRLVADQTAIITSSIDQQYLHINSSPPVVESSESKEPTLPVQPPLSEESIEQEDSKFQNVHNRQEVFKLIDDIRSSSPGNTPGGLGFNTPVHLRRFQGLSMHDAPLTPTLAAAENEDGFIGSSPTPATRDPTPASHVGASALGSRDVIMNDASDIPSSPPEIHSNTPSPRKKSRRSKAARKKEKKALARRAALENGTSSNPIAISDSFDRPQAETQDASDSSMSYQVDERPPSRRTRLALSQSIDNVQNTDHSEAAGTPIKPTEALPASSSKSKSRSASRNKKRKAKRQTDENHYPGSLPVTPTHASELVESSSDDLEEQIASQLVQDLELAVDQTSHGQSPDMTSHEPTQPQPSKKASSGKKRKRDEDSQSSSHNSTRRSKRLSTVNDVDAILVDDPEATQSQEPDVAMASQAEPVPRPPPSATRRSTRGSQRKEEAAAAEEPIPIISSTDKTAPEPLPPPENSVTNDKSKDQELSQRPTKRSRKSLRGPEQSFPVSTADRPTTASTTHTTRNRKSRSTRPPPSQQVPSQEESIQVEPPTELPAVDAESISALMVEERVPESFLTSEAMPDTTMDPLISTEEATNCQVTGVDLATDTVSAPSEVPMEMDVEHVLETTTQSHPLEQPVDELAAGTQSEPSPSREEMSSEAGITSSLKHLLENMKSANLSPAGLREIDDLLFNIRVEAHDASRRYNSA</sequence>
<keyword evidence="6" id="KW-0131">Cell cycle</keyword>
<evidence type="ECO:0000256" key="5">
    <source>
        <dbReference type="ARBA" id="ARBA00023242"/>
    </source>
</evidence>
<gene>
    <name evidence="9" type="ORF">N7468_006538</name>
</gene>
<dbReference type="OrthoDB" id="5399929at2759"/>
<dbReference type="Pfam" id="PF12231">
    <property type="entry name" value="Rif1_N"/>
    <property type="match status" value="1"/>
</dbReference>
<evidence type="ECO:0000313" key="9">
    <source>
        <dbReference type="EMBL" id="KAJ5225313.1"/>
    </source>
</evidence>
<feature type="compositionally biased region" description="Basic residues" evidence="7">
    <location>
        <begin position="1262"/>
        <end position="1276"/>
    </location>
</feature>
<accession>A0A9W9NSU8</accession>
<feature type="region of interest" description="Disordered" evidence="7">
    <location>
        <begin position="1"/>
        <end position="54"/>
    </location>
</feature>
<evidence type="ECO:0000256" key="2">
    <source>
        <dbReference type="ARBA" id="ARBA00004574"/>
    </source>
</evidence>
<reference evidence="9" key="2">
    <citation type="journal article" date="2023" name="IMA Fungus">
        <title>Comparative genomic study of the Penicillium genus elucidates a diverse pangenome and 15 lateral gene transfer events.</title>
        <authorList>
            <person name="Petersen C."/>
            <person name="Sorensen T."/>
            <person name="Nielsen M.R."/>
            <person name="Sondergaard T.E."/>
            <person name="Sorensen J.L."/>
            <person name="Fitzpatrick D.A."/>
            <person name="Frisvad J.C."/>
            <person name="Nielsen K.L."/>
        </authorList>
    </citation>
    <scope>NUCLEOTIDE SEQUENCE</scope>
    <source>
        <strain evidence="9">IBT 19713</strain>
    </source>
</reference>
<organism evidence="9 10">
    <name type="scientific">Penicillium chermesinum</name>
    <dbReference type="NCBI Taxonomy" id="63820"/>
    <lineage>
        <taxon>Eukaryota</taxon>
        <taxon>Fungi</taxon>
        <taxon>Dikarya</taxon>
        <taxon>Ascomycota</taxon>
        <taxon>Pezizomycotina</taxon>
        <taxon>Eurotiomycetes</taxon>
        <taxon>Eurotiomycetidae</taxon>
        <taxon>Eurotiales</taxon>
        <taxon>Aspergillaceae</taxon>
        <taxon>Penicillium</taxon>
    </lineage>
</organism>
<dbReference type="RefSeq" id="XP_058328724.1">
    <property type="nucleotide sequence ID" value="XM_058475834.1"/>
</dbReference>
<feature type="compositionally biased region" description="Polar residues" evidence="7">
    <location>
        <begin position="1202"/>
        <end position="1214"/>
    </location>
</feature>
<feature type="region of interest" description="Disordered" evidence="7">
    <location>
        <begin position="1014"/>
        <end position="1041"/>
    </location>
</feature>
<keyword evidence="4" id="KW-0779">Telomere</keyword>
<proteinExistence type="predicted"/>
<keyword evidence="3" id="KW-0158">Chromosome</keyword>
<feature type="compositionally biased region" description="Polar residues" evidence="7">
    <location>
        <begin position="1228"/>
        <end position="1239"/>
    </location>
</feature>
<evidence type="ECO:0000256" key="1">
    <source>
        <dbReference type="ARBA" id="ARBA00004123"/>
    </source>
</evidence>
<feature type="compositionally biased region" description="Pro residues" evidence="7">
    <location>
        <begin position="9"/>
        <end position="18"/>
    </location>
</feature>
<feature type="region of interest" description="Disordered" evidence="7">
    <location>
        <begin position="1607"/>
        <end position="1643"/>
    </location>
</feature>
<feature type="domain" description="Telomere-associated protein Rif1 N-terminal" evidence="8">
    <location>
        <begin position="89"/>
        <end position="461"/>
    </location>
</feature>
<dbReference type="GO" id="GO:0005634">
    <property type="term" value="C:nucleus"/>
    <property type="evidence" value="ECO:0007669"/>
    <property type="project" value="UniProtKB-SubCell"/>
</dbReference>
<dbReference type="PANTHER" id="PTHR22928">
    <property type="entry name" value="TELOMERE-ASSOCIATED PROTEIN RIF1"/>
    <property type="match status" value="1"/>
</dbReference>
<dbReference type="GO" id="GO:0140445">
    <property type="term" value="C:chromosome, telomeric repeat region"/>
    <property type="evidence" value="ECO:0007669"/>
    <property type="project" value="TreeGrafter"/>
</dbReference>
<dbReference type="InterPro" id="IPR022031">
    <property type="entry name" value="Rif1_N"/>
</dbReference>
<dbReference type="GO" id="GO:0000723">
    <property type="term" value="P:telomere maintenance"/>
    <property type="evidence" value="ECO:0007669"/>
    <property type="project" value="TreeGrafter"/>
</dbReference>
<dbReference type="PANTHER" id="PTHR22928:SF3">
    <property type="entry name" value="TELOMERE-ASSOCIATED PROTEIN RIF1"/>
    <property type="match status" value="1"/>
</dbReference>
<feature type="compositionally biased region" description="Low complexity" evidence="7">
    <location>
        <begin position="1487"/>
        <end position="1500"/>
    </location>
</feature>